<comment type="caution">
    <text evidence="11">The sequence shown here is derived from an EMBL/GenBank/DDBJ whole genome shotgun (WGS) entry which is preliminary data.</text>
</comment>
<evidence type="ECO:0000256" key="4">
    <source>
        <dbReference type="ARBA" id="ARBA00022764"/>
    </source>
</evidence>
<comment type="subcellular location">
    <subcellularLocation>
        <location evidence="1 7">Periplasm</location>
    </subcellularLocation>
</comment>
<evidence type="ECO:0000256" key="5">
    <source>
        <dbReference type="ARBA" id="ARBA00023157"/>
    </source>
</evidence>
<sequence>MSLNRRHFSLSAVALGAAGSIAVTPSWAQSNVPVEGEQYIKMAQPVNLGTPAGKVEVLEFFWYSCPHCNTFEPMFNKWKQVQPDDVIVRRVPVAFQQNGNFIPQQKLYYTLEAMDLLDKVHPAVFNAIHNERKRLTSDDAVFAWIGTQGVDVEEFKKNYNSFSVASAVRRASQLQDEYRVEGVPSLGVAGKYYTDGPRARNLANALQVVEYLIEEERKAGGAK</sequence>
<dbReference type="InterPro" id="IPR006311">
    <property type="entry name" value="TAT_signal"/>
</dbReference>
<evidence type="ECO:0000256" key="9">
    <source>
        <dbReference type="SAM" id="SignalP"/>
    </source>
</evidence>
<dbReference type="Gene3D" id="3.40.30.10">
    <property type="entry name" value="Glutaredoxin"/>
    <property type="match status" value="1"/>
</dbReference>
<evidence type="ECO:0000256" key="6">
    <source>
        <dbReference type="ARBA" id="ARBA00023284"/>
    </source>
</evidence>
<dbReference type="CDD" id="cd03019">
    <property type="entry name" value="DsbA_DsbA"/>
    <property type="match status" value="1"/>
</dbReference>
<organism evidence="11 12">
    <name type="scientific">Lampropedia aestuarii</name>
    <dbReference type="NCBI Taxonomy" id="2562762"/>
    <lineage>
        <taxon>Bacteria</taxon>
        <taxon>Pseudomonadati</taxon>
        <taxon>Pseudomonadota</taxon>
        <taxon>Betaproteobacteria</taxon>
        <taxon>Burkholderiales</taxon>
        <taxon>Comamonadaceae</taxon>
        <taxon>Lampropedia</taxon>
    </lineage>
</organism>
<comment type="similarity">
    <text evidence="2">Belongs to the thioredoxin family. DsbA subfamily.</text>
</comment>
<name>A0A4S5BR01_9BURK</name>
<keyword evidence="12" id="KW-1185">Reference proteome</keyword>
<feature type="chain" id="PRO_5020300138" description="Thiol:disulfide interchange protein" evidence="9">
    <location>
        <begin position="29"/>
        <end position="223"/>
    </location>
</feature>
<feature type="signal peptide" evidence="9">
    <location>
        <begin position="1"/>
        <end position="28"/>
    </location>
</feature>
<dbReference type="PIRSF" id="PIRSF001488">
    <property type="entry name" value="Tdi_protein"/>
    <property type="match status" value="1"/>
</dbReference>
<reference evidence="11 12" key="1">
    <citation type="submission" date="2019-04" db="EMBL/GenBank/DDBJ databases">
        <title>Lampropedia sp YIM MLB12 draf genome.</title>
        <authorList>
            <person name="Wang Y.-X."/>
        </authorList>
    </citation>
    <scope>NUCLEOTIDE SEQUENCE [LARGE SCALE GENOMIC DNA]</scope>
    <source>
        <strain evidence="11 12">YIM MLB12</strain>
    </source>
</reference>
<dbReference type="InterPro" id="IPR001853">
    <property type="entry name" value="DSBA-like_thioredoxin_dom"/>
</dbReference>
<dbReference type="InterPro" id="IPR013766">
    <property type="entry name" value="Thioredoxin_domain"/>
</dbReference>
<protein>
    <recommendedName>
        <fullName evidence="7">Thiol:disulfide interchange protein</fullName>
    </recommendedName>
</protein>
<feature type="disulfide bond" description="Redox-active" evidence="8">
    <location>
        <begin position="65"/>
        <end position="68"/>
    </location>
</feature>
<evidence type="ECO:0000256" key="2">
    <source>
        <dbReference type="ARBA" id="ARBA00005791"/>
    </source>
</evidence>
<dbReference type="OrthoDB" id="9784896at2"/>
<accession>A0A4S5BR01</accession>
<dbReference type="AlphaFoldDB" id="A0A4S5BR01"/>
<evidence type="ECO:0000259" key="10">
    <source>
        <dbReference type="PROSITE" id="PS51352"/>
    </source>
</evidence>
<dbReference type="SUPFAM" id="SSF52833">
    <property type="entry name" value="Thioredoxin-like"/>
    <property type="match status" value="1"/>
</dbReference>
<evidence type="ECO:0000256" key="8">
    <source>
        <dbReference type="PIRSR" id="PIRSR001488-1"/>
    </source>
</evidence>
<dbReference type="PROSITE" id="PS51352">
    <property type="entry name" value="THIOREDOXIN_2"/>
    <property type="match status" value="1"/>
</dbReference>
<dbReference type="InterPro" id="IPR050824">
    <property type="entry name" value="Thiol_disulfide_DsbA"/>
</dbReference>
<dbReference type="Proteomes" id="UP000306236">
    <property type="component" value="Unassembled WGS sequence"/>
</dbReference>
<dbReference type="EMBL" id="SSWX01000004">
    <property type="protein sequence ID" value="THJ35217.1"/>
    <property type="molecule type" value="Genomic_DNA"/>
</dbReference>
<dbReference type="Pfam" id="PF01323">
    <property type="entry name" value="DSBA"/>
    <property type="match status" value="1"/>
</dbReference>
<dbReference type="PANTHER" id="PTHR35891">
    <property type="entry name" value="THIOL:DISULFIDE INTERCHANGE PROTEIN DSBA"/>
    <property type="match status" value="1"/>
</dbReference>
<gene>
    <name evidence="11" type="ORF">E8K88_04260</name>
</gene>
<dbReference type="InterPro" id="IPR036249">
    <property type="entry name" value="Thioredoxin-like_sf"/>
</dbReference>
<evidence type="ECO:0000256" key="7">
    <source>
        <dbReference type="PIRNR" id="PIRNR001488"/>
    </source>
</evidence>
<evidence type="ECO:0000313" key="11">
    <source>
        <dbReference type="EMBL" id="THJ35217.1"/>
    </source>
</evidence>
<evidence type="ECO:0000256" key="3">
    <source>
        <dbReference type="ARBA" id="ARBA00022729"/>
    </source>
</evidence>
<keyword evidence="6" id="KW-0676">Redox-active center</keyword>
<dbReference type="GO" id="GO:0042597">
    <property type="term" value="C:periplasmic space"/>
    <property type="evidence" value="ECO:0007669"/>
    <property type="project" value="UniProtKB-SubCell"/>
</dbReference>
<keyword evidence="5 7" id="KW-1015">Disulfide bond</keyword>
<keyword evidence="4 7" id="KW-0574">Periplasm</keyword>
<keyword evidence="3 9" id="KW-0732">Signal</keyword>
<dbReference type="InterPro" id="IPR023205">
    <property type="entry name" value="DsbA/DsbL"/>
</dbReference>
<dbReference type="PANTHER" id="PTHR35891:SF3">
    <property type="entry name" value="THIOL:DISULFIDE INTERCHANGE PROTEIN DSBL"/>
    <property type="match status" value="1"/>
</dbReference>
<dbReference type="GO" id="GO:0016491">
    <property type="term" value="F:oxidoreductase activity"/>
    <property type="evidence" value="ECO:0007669"/>
    <property type="project" value="InterPro"/>
</dbReference>
<feature type="domain" description="Thioredoxin" evidence="10">
    <location>
        <begin position="18"/>
        <end position="176"/>
    </location>
</feature>
<evidence type="ECO:0000313" key="12">
    <source>
        <dbReference type="Proteomes" id="UP000306236"/>
    </source>
</evidence>
<dbReference type="RefSeq" id="WP_136405414.1">
    <property type="nucleotide sequence ID" value="NZ_JARXRQ010000007.1"/>
</dbReference>
<dbReference type="PROSITE" id="PS51318">
    <property type="entry name" value="TAT"/>
    <property type="match status" value="1"/>
</dbReference>
<proteinExistence type="inferred from homology"/>
<evidence type="ECO:0000256" key="1">
    <source>
        <dbReference type="ARBA" id="ARBA00004418"/>
    </source>
</evidence>